<sequence>MAKACQLFSGSKGNSIYISSACGKFLVDAGVSAKRLDEKLRSIGVEPDELDGIFVTHEHTDHIGGLRVFSAKHNLPVFAHKDVAEKIKASGSIKDGVPLYKIDENMEIGGAEIVPFVNSHDSVACVGYRFNMNGRSIAVCTDTGYVTDDAREKLKGTDMVYLESNHEVTMLENGFYPYQLKQRILSAKGHLSNFACGEFAKELVQNGTTRLVLAHLSKENNNPDVARQATLCALSEAGFEQNKDFRLSVSDEECFERPIVL</sequence>
<dbReference type="EMBL" id="FUWW01000003">
    <property type="protein sequence ID" value="SJZ40592.1"/>
    <property type="molecule type" value="Genomic_DNA"/>
</dbReference>
<name>A0A1T4KDU1_9FIRM</name>
<dbReference type="STRING" id="290054.SAMN02745114_00446"/>
<dbReference type="AlphaFoldDB" id="A0A1T4KDU1"/>
<evidence type="ECO:0000313" key="3">
    <source>
        <dbReference type="Proteomes" id="UP000190657"/>
    </source>
</evidence>
<accession>A0A1T4KDU1</accession>
<keyword evidence="3" id="KW-1185">Reference proteome</keyword>
<dbReference type="SMART" id="SM00849">
    <property type="entry name" value="Lactamase_B"/>
    <property type="match status" value="1"/>
</dbReference>
<feature type="domain" description="Metallo-beta-lactamase" evidence="1">
    <location>
        <begin position="12"/>
        <end position="190"/>
    </location>
</feature>
<dbReference type="PANTHER" id="PTHR47619">
    <property type="entry name" value="METALLO-HYDROLASE YYCJ-RELATED"/>
    <property type="match status" value="1"/>
</dbReference>
<dbReference type="Proteomes" id="UP000190657">
    <property type="component" value="Unassembled WGS sequence"/>
</dbReference>
<gene>
    <name evidence="2" type="ORF">SAMN02745114_00446</name>
</gene>
<dbReference type="SUPFAM" id="SSF56281">
    <property type="entry name" value="Metallo-hydrolase/oxidoreductase"/>
    <property type="match status" value="1"/>
</dbReference>
<dbReference type="InterPro" id="IPR036866">
    <property type="entry name" value="RibonucZ/Hydroxyglut_hydro"/>
</dbReference>
<dbReference type="InterPro" id="IPR052533">
    <property type="entry name" value="WalJ/YycJ-like"/>
</dbReference>
<dbReference type="Pfam" id="PF12706">
    <property type="entry name" value="Lactamase_B_2"/>
    <property type="match status" value="1"/>
</dbReference>
<reference evidence="3" key="1">
    <citation type="submission" date="2017-02" db="EMBL/GenBank/DDBJ databases">
        <authorList>
            <person name="Varghese N."/>
            <person name="Submissions S."/>
        </authorList>
    </citation>
    <scope>NUCLEOTIDE SEQUENCE [LARGE SCALE GENOMIC DNA]</scope>
    <source>
        <strain evidence="3">ATCC 51222</strain>
    </source>
</reference>
<dbReference type="RefSeq" id="WP_078767943.1">
    <property type="nucleotide sequence ID" value="NZ_FUWW01000003.1"/>
</dbReference>
<dbReference type="InterPro" id="IPR001279">
    <property type="entry name" value="Metallo-B-lactamas"/>
</dbReference>
<dbReference type="PANTHER" id="PTHR47619:SF1">
    <property type="entry name" value="EXODEOXYRIBONUCLEASE WALJ"/>
    <property type="match status" value="1"/>
</dbReference>
<organism evidence="2 3">
    <name type="scientific">Eubacterium coprostanoligenes</name>
    <dbReference type="NCBI Taxonomy" id="290054"/>
    <lineage>
        <taxon>Bacteria</taxon>
        <taxon>Bacillati</taxon>
        <taxon>Bacillota</taxon>
        <taxon>Clostridia</taxon>
        <taxon>Eubacteriales</taxon>
        <taxon>Eubacteriaceae</taxon>
        <taxon>Eubacterium</taxon>
    </lineage>
</organism>
<protein>
    <submittedName>
        <fullName evidence="2">Phosphoribosyl 1,2-cyclic phosphodiesterase</fullName>
    </submittedName>
</protein>
<evidence type="ECO:0000259" key="1">
    <source>
        <dbReference type="SMART" id="SM00849"/>
    </source>
</evidence>
<evidence type="ECO:0000313" key="2">
    <source>
        <dbReference type="EMBL" id="SJZ40592.1"/>
    </source>
</evidence>
<dbReference type="OrthoDB" id="9781189at2"/>
<proteinExistence type="predicted"/>
<dbReference type="Gene3D" id="3.60.15.10">
    <property type="entry name" value="Ribonuclease Z/Hydroxyacylglutathione hydrolase-like"/>
    <property type="match status" value="1"/>
</dbReference>